<dbReference type="Gene3D" id="3.40.30.10">
    <property type="entry name" value="Glutaredoxin"/>
    <property type="match status" value="1"/>
</dbReference>
<feature type="compositionally biased region" description="Polar residues" evidence="2">
    <location>
        <begin position="1"/>
        <end position="10"/>
    </location>
</feature>
<gene>
    <name evidence="3" type="ORF">PCYB_102540</name>
</gene>
<feature type="region of interest" description="Disordered" evidence="2">
    <location>
        <begin position="1"/>
        <end position="20"/>
    </location>
</feature>
<evidence type="ECO:0008006" key="5">
    <source>
        <dbReference type="Google" id="ProtNLM"/>
    </source>
</evidence>
<dbReference type="eggNOG" id="KOG3170">
    <property type="taxonomic scope" value="Eukaryota"/>
</dbReference>
<accession>K6UU48</accession>
<feature type="region of interest" description="Disordered" evidence="2">
    <location>
        <begin position="272"/>
        <end position="311"/>
    </location>
</feature>
<dbReference type="GO" id="GO:0005737">
    <property type="term" value="C:cytoplasm"/>
    <property type="evidence" value="ECO:0007669"/>
    <property type="project" value="TreeGrafter"/>
</dbReference>
<dbReference type="KEGG" id="pcy:PCYB_102540"/>
<feature type="region of interest" description="Disordered" evidence="2">
    <location>
        <begin position="115"/>
        <end position="141"/>
    </location>
</feature>
<proteinExistence type="inferred from homology"/>
<dbReference type="PANTHER" id="PTHR45809:SF3">
    <property type="entry name" value="VIRAL IAP-ASSOCIATED FACTOR HOMOLOG"/>
    <property type="match status" value="1"/>
</dbReference>
<comment type="similarity">
    <text evidence="1">Belongs to the phosducin family.</text>
</comment>
<dbReference type="OrthoDB" id="45518at2759"/>
<dbReference type="AlphaFoldDB" id="K6UU48"/>
<dbReference type="InterPro" id="IPR051498">
    <property type="entry name" value="Phosducin-like_chap/apop_reg"/>
</dbReference>
<organism evidence="3 4">
    <name type="scientific">Plasmodium cynomolgi (strain B)</name>
    <dbReference type="NCBI Taxonomy" id="1120755"/>
    <lineage>
        <taxon>Eukaryota</taxon>
        <taxon>Sar</taxon>
        <taxon>Alveolata</taxon>
        <taxon>Apicomplexa</taxon>
        <taxon>Aconoidasida</taxon>
        <taxon>Haemosporida</taxon>
        <taxon>Plasmodiidae</taxon>
        <taxon>Plasmodium</taxon>
        <taxon>Plasmodium (Plasmodium)</taxon>
    </lineage>
</organism>
<dbReference type="InterPro" id="IPR036249">
    <property type="entry name" value="Thioredoxin-like_sf"/>
</dbReference>
<dbReference type="OMA" id="GETTEWD"/>
<dbReference type="VEuPathDB" id="PlasmoDB:PCYB_102540"/>
<name>K6UU48_PLACD</name>
<reference evidence="3 4" key="1">
    <citation type="journal article" date="2012" name="Nat. Genet.">
        <title>Plasmodium cynomolgi genome sequences provide insight into Plasmodium vivax and the monkey malaria clade.</title>
        <authorList>
            <person name="Tachibana S."/>
            <person name="Sullivan S.A."/>
            <person name="Kawai S."/>
            <person name="Nakamura S."/>
            <person name="Kim H.R."/>
            <person name="Goto N."/>
            <person name="Arisue N."/>
            <person name="Palacpac N.M.Q."/>
            <person name="Honma H."/>
            <person name="Yagi M."/>
            <person name="Tougan T."/>
            <person name="Katakai Y."/>
            <person name="Kaneko O."/>
            <person name="Mita T."/>
            <person name="Kita K."/>
            <person name="Yasutomi Y."/>
            <person name="Sutton P.L."/>
            <person name="Shakhbatyan R."/>
            <person name="Horii T."/>
            <person name="Yasunaga T."/>
            <person name="Barnwell J.W."/>
            <person name="Escalante A.A."/>
            <person name="Carlton J.M."/>
            <person name="Tanabe K."/>
        </authorList>
    </citation>
    <scope>NUCLEOTIDE SEQUENCE [LARGE SCALE GENOMIC DNA]</scope>
    <source>
        <strain evidence="3 4">B</strain>
    </source>
</reference>
<protein>
    <recommendedName>
        <fullName evidence="5">Phosducin thioredoxin-like domain-containing protein</fullName>
    </recommendedName>
</protein>
<keyword evidence="4" id="KW-1185">Reference proteome</keyword>
<dbReference type="GO" id="GO:0006457">
    <property type="term" value="P:protein folding"/>
    <property type="evidence" value="ECO:0007669"/>
    <property type="project" value="TreeGrafter"/>
</dbReference>
<evidence type="ECO:0000256" key="1">
    <source>
        <dbReference type="ARBA" id="ARBA00009686"/>
    </source>
</evidence>
<dbReference type="GeneID" id="14693263"/>
<evidence type="ECO:0000313" key="3">
    <source>
        <dbReference type="EMBL" id="GAB66904.1"/>
    </source>
</evidence>
<feature type="non-terminal residue" evidence="3">
    <location>
        <position position="361"/>
    </location>
</feature>
<evidence type="ECO:0000256" key="2">
    <source>
        <dbReference type="SAM" id="MobiDB-lite"/>
    </source>
</evidence>
<dbReference type="RefSeq" id="XP_004222851.1">
    <property type="nucleotide sequence ID" value="XM_004222803.1"/>
</dbReference>
<dbReference type="EMBL" id="DF157102">
    <property type="protein sequence ID" value="GAB66904.1"/>
    <property type="molecule type" value="Genomic_DNA"/>
</dbReference>
<feature type="compositionally biased region" description="Basic and acidic residues" evidence="2">
    <location>
        <begin position="292"/>
        <end position="311"/>
    </location>
</feature>
<sequence>MSTTNPTGETTEWDDLQRKYGNLPPLQKEVKEEEIYLNNLEKLERINPLEKKNLHQLTLLEENCVDEEYLKIIERHKTNRIKEINRSRAMDVFGEVYEISKDNFLSEVNEASRRNPLGEYGGRSMESTRGDADLEEEEEGAATSAFESSVAKAVTKAVPSAQDTQGTHVVIHLYSDNVLACKVTNDILTQMARKHKYVKFTKGIYNRIVENYPESNLPTILIYYNGVCTHQICNLLSSIKGGVNNLSLKTFEQFLGKYFILRSPSSWMNSGQSLSDHTIDSSDMDSEGGGRYVERDSDGHRDRTDRYAEKGNRVRTNKHYTSFNMFGRKYTSGDYSSDEGGWTSKGYASSMLDRKVNQKGV</sequence>
<dbReference type="PANTHER" id="PTHR45809">
    <property type="entry name" value="VIRAL IAP-ASSOCIATED FACTOR HOMOLOG"/>
    <property type="match status" value="1"/>
</dbReference>
<dbReference type="SUPFAM" id="SSF52833">
    <property type="entry name" value="Thioredoxin-like"/>
    <property type="match status" value="1"/>
</dbReference>
<dbReference type="PhylomeDB" id="K6UU48"/>
<dbReference type="Proteomes" id="UP000006319">
    <property type="component" value="Chromosome 10"/>
</dbReference>
<evidence type="ECO:0000313" key="4">
    <source>
        <dbReference type="Proteomes" id="UP000006319"/>
    </source>
</evidence>